<dbReference type="EMBL" id="CP019791">
    <property type="protein sequence ID" value="AQT67585.1"/>
    <property type="molecule type" value="Genomic_DNA"/>
</dbReference>
<dbReference type="KEGG" id="alus:STSP2_00733"/>
<name>A0A1U9NID8_9BACT</name>
<gene>
    <name evidence="2" type="ORF">STSP2_00733</name>
</gene>
<protein>
    <submittedName>
        <fullName evidence="2">Uncharacterized protein</fullName>
    </submittedName>
</protein>
<evidence type="ECO:0000313" key="3">
    <source>
        <dbReference type="Proteomes" id="UP000189674"/>
    </source>
</evidence>
<dbReference type="OrthoDB" id="223245at2"/>
<dbReference type="InterPro" id="IPR045584">
    <property type="entry name" value="Pilin-like"/>
</dbReference>
<dbReference type="STRING" id="1936003.STSP2_00733"/>
<dbReference type="RefSeq" id="WP_146659905.1">
    <property type="nucleotide sequence ID" value="NZ_CP019791.1"/>
</dbReference>
<evidence type="ECO:0000256" key="1">
    <source>
        <dbReference type="SAM" id="MobiDB-lite"/>
    </source>
</evidence>
<dbReference type="Proteomes" id="UP000189674">
    <property type="component" value="Chromosome"/>
</dbReference>
<dbReference type="AlphaFoldDB" id="A0A1U9NID8"/>
<feature type="region of interest" description="Disordered" evidence="1">
    <location>
        <begin position="1"/>
        <end position="20"/>
    </location>
</feature>
<feature type="region of interest" description="Disordered" evidence="1">
    <location>
        <begin position="556"/>
        <end position="587"/>
    </location>
</feature>
<keyword evidence="3" id="KW-1185">Reference proteome</keyword>
<evidence type="ECO:0000313" key="2">
    <source>
        <dbReference type="EMBL" id="AQT67585.1"/>
    </source>
</evidence>
<reference evidence="3" key="1">
    <citation type="submission" date="2017-02" db="EMBL/GenBank/DDBJ databases">
        <title>Comparative genomics and description of representatives of a novel lineage of planctomycetes thriving in anoxic sediments.</title>
        <authorList>
            <person name="Spring S."/>
            <person name="Bunk B."/>
            <person name="Sproer C."/>
        </authorList>
    </citation>
    <scope>NUCLEOTIDE SEQUENCE [LARGE SCALE GENOMIC DNA]</scope>
    <source>
        <strain evidence="3">ST-NAGAB-D1</strain>
    </source>
</reference>
<proteinExistence type="predicted"/>
<dbReference type="SUPFAM" id="SSF54523">
    <property type="entry name" value="Pili subunits"/>
    <property type="match status" value="1"/>
</dbReference>
<organism evidence="2 3">
    <name type="scientific">Anaerohalosphaera lusitana</name>
    <dbReference type="NCBI Taxonomy" id="1936003"/>
    <lineage>
        <taxon>Bacteria</taxon>
        <taxon>Pseudomonadati</taxon>
        <taxon>Planctomycetota</taxon>
        <taxon>Phycisphaerae</taxon>
        <taxon>Sedimentisphaerales</taxon>
        <taxon>Anaerohalosphaeraceae</taxon>
        <taxon>Anaerohalosphaera</taxon>
    </lineage>
</organism>
<accession>A0A1U9NID8</accession>
<sequence>MQSTHPKQNDKAIPTPTILNPSPTARCDCHPGLDPGSRECDTVAVPNAPGRLLINRMHLPRPGKGCRAQQSRAQIKTPTTINSYREKRISHQYCHCERQSRVAISTPTIFNGPFTLTILTILLITSSLTTPATAEDKPQPKPQPKITVDYVQRINELTKPENYDPAQNAMPLYEKAFELLTEKPPELPKIFKPGNFKFSEEEVGQLKQWVDENDNVFDIFRQAARKKYAWKQYSSSPEGCDVLFEQRTVFNSSKLLELSWSKAVILAHDGNFGRAFDVLEDSYRSAHHVEQGGLLVDSFFKNAIVAITSKTALNILEHFRGSIRQIKRFRKSLNSVISPDDIYISYSEVEKQYILDSFQRIFSDDGNGNGILLPSLWLERRSSVLLPELTAEEAAEIAAKHPDRKTTCLMLDEMIEKMNSLLATPPWKLKQEGTTYHQVSDDILPDSYILREEPVLMGLTWEATFRAKASLEALDCVLAIMQYEAIKHRYPARLDDISYYLDELPIDPYSGKPLVYKRTPDGFTLYSVGADFEDDNGKHSVDWGRKDGDYVFWPVEKPKKKNPAPKFVPGSLPPGMKTFTGTPPTSP</sequence>